<name>A0AAJ1TSH5_9HYPH</name>
<dbReference type="AlphaFoldDB" id="A0AAJ1TSH5"/>
<dbReference type="SUPFAM" id="SSF53955">
    <property type="entry name" value="Lysozyme-like"/>
    <property type="match status" value="1"/>
</dbReference>
<dbReference type="InterPro" id="IPR031304">
    <property type="entry name" value="SLT_2"/>
</dbReference>
<dbReference type="InterPro" id="IPR011970">
    <property type="entry name" value="MltB_2"/>
</dbReference>
<feature type="chain" id="PRO_5042532925" evidence="1">
    <location>
        <begin position="39"/>
        <end position="432"/>
    </location>
</feature>
<dbReference type="Pfam" id="PF13406">
    <property type="entry name" value="SLT_2"/>
    <property type="match status" value="1"/>
</dbReference>
<organism evidence="4 5">
    <name type="scientific">Methylobacterium brachiatum</name>
    <dbReference type="NCBI Taxonomy" id="269660"/>
    <lineage>
        <taxon>Bacteria</taxon>
        <taxon>Pseudomonadati</taxon>
        <taxon>Pseudomonadota</taxon>
        <taxon>Alphaproteobacteria</taxon>
        <taxon>Hyphomicrobiales</taxon>
        <taxon>Methylobacteriaceae</taxon>
        <taxon>Methylobacterium</taxon>
    </lineage>
</organism>
<protein>
    <submittedName>
        <fullName evidence="4">Lytic murein transglycosylase</fullName>
    </submittedName>
</protein>
<dbReference type="Pfam" id="PF01471">
    <property type="entry name" value="PG_binding_1"/>
    <property type="match status" value="1"/>
</dbReference>
<dbReference type="CDD" id="cd13399">
    <property type="entry name" value="Slt35-like"/>
    <property type="match status" value="1"/>
</dbReference>
<dbReference type="InterPro" id="IPR036365">
    <property type="entry name" value="PGBD-like_sf"/>
</dbReference>
<sequence length="432" mass="46214">MDDRIKSASPSRHGRHPGLCAFRLGIAALALAPGLAVAAPEPAPPPAPAPSFETCRTDLIAWATAHDVPQAVAQAQLGGLEPDPDVLAATQNQGEFVRPIWDYIDASVTPARIEAGQRKLAALAGPLAAIETQYGVDRYTLVAFWGVESTYGTVLDNPGVVKPVVRSLATLSCGDPTRAAYWRDELTAALQILARDEAPLDRMPGGLTGSWAGALGHTQFMPTVYQRHAVDFDGDGKRDIWTSAPDALASTANYLRAHGWRSGEGWGYEVVLPEGFDAARADETTPRSLAAWRDLGVRPAHDRPIADDSAQATLILPAGIRGPAFLLRPNFAVILRYNTALAYALTVALLSDRLRGDPGLSRDWPRGDRALTGDERRDLQTRLTERGYATGGVDGKIGPKTRAALRAYQGSQGLPADGYADPALLERIRTAP</sequence>
<feature type="domain" description="Peptidoglycan binding-like" evidence="2">
    <location>
        <begin position="372"/>
        <end position="427"/>
    </location>
</feature>
<dbReference type="EMBL" id="JAUSWL010000002">
    <property type="protein sequence ID" value="MDQ0542447.1"/>
    <property type="molecule type" value="Genomic_DNA"/>
</dbReference>
<evidence type="ECO:0000313" key="5">
    <source>
        <dbReference type="Proteomes" id="UP001223420"/>
    </source>
</evidence>
<dbReference type="RefSeq" id="WP_230365771.1">
    <property type="nucleotide sequence ID" value="NZ_JAJALK010000003.1"/>
</dbReference>
<reference evidence="4" key="1">
    <citation type="submission" date="2023-07" db="EMBL/GenBank/DDBJ databases">
        <title>Genomic Encyclopedia of Type Strains, Phase IV (KMG-IV): sequencing the most valuable type-strain genomes for metagenomic binning, comparative biology and taxonomic classification.</title>
        <authorList>
            <person name="Goeker M."/>
        </authorList>
    </citation>
    <scope>NUCLEOTIDE SEQUENCE</scope>
    <source>
        <strain evidence="4">DSM 19569</strain>
    </source>
</reference>
<dbReference type="InterPro" id="IPR043426">
    <property type="entry name" value="MltB-like"/>
</dbReference>
<evidence type="ECO:0000259" key="3">
    <source>
        <dbReference type="Pfam" id="PF13406"/>
    </source>
</evidence>
<feature type="domain" description="Transglycosylase SLT" evidence="3">
    <location>
        <begin position="52"/>
        <end position="352"/>
    </location>
</feature>
<evidence type="ECO:0000259" key="2">
    <source>
        <dbReference type="Pfam" id="PF01471"/>
    </source>
</evidence>
<dbReference type="Proteomes" id="UP001223420">
    <property type="component" value="Unassembled WGS sequence"/>
</dbReference>
<comment type="caution">
    <text evidence="4">The sequence shown here is derived from an EMBL/GenBank/DDBJ whole genome shotgun (WGS) entry which is preliminary data.</text>
</comment>
<evidence type="ECO:0000313" key="4">
    <source>
        <dbReference type="EMBL" id="MDQ0542447.1"/>
    </source>
</evidence>
<dbReference type="PANTHER" id="PTHR30163:SF8">
    <property type="entry name" value="LYTIC MUREIN TRANSGLYCOSYLASE"/>
    <property type="match status" value="1"/>
</dbReference>
<dbReference type="InterPro" id="IPR002477">
    <property type="entry name" value="Peptidoglycan-bd-like"/>
</dbReference>
<dbReference type="InterPro" id="IPR023346">
    <property type="entry name" value="Lysozyme-like_dom_sf"/>
</dbReference>
<dbReference type="GO" id="GO:0009253">
    <property type="term" value="P:peptidoglycan catabolic process"/>
    <property type="evidence" value="ECO:0007669"/>
    <property type="project" value="TreeGrafter"/>
</dbReference>
<dbReference type="InterPro" id="IPR036366">
    <property type="entry name" value="PGBDSf"/>
</dbReference>
<dbReference type="NCBIfam" id="TIGR02283">
    <property type="entry name" value="MltB_2"/>
    <property type="match status" value="1"/>
</dbReference>
<feature type="signal peptide" evidence="1">
    <location>
        <begin position="1"/>
        <end position="38"/>
    </location>
</feature>
<keyword evidence="1" id="KW-0732">Signal</keyword>
<dbReference type="GO" id="GO:0008933">
    <property type="term" value="F:peptidoglycan lytic transglycosylase activity"/>
    <property type="evidence" value="ECO:0007669"/>
    <property type="project" value="TreeGrafter"/>
</dbReference>
<dbReference type="PANTHER" id="PTHR30163">
    <property type="entry name" value="MEMBRANE-BOUND LYTIC MUREIN TRANSGLYCOSYLASE B"/>
    <property type="match status" value="1"/>
</dbReference>
<dbReference type="Gene3D" id="1.10.8.350">
    <property type="entry name" value="Bacterial muramidase"/>
    <property type="match status" value="1"/>
</dbReference>
<dbReference type="Gene3D" id="1.10.101.10">
    <property type="entry name" value="PGBD-like superfamily/PGBD"/>
    <property type="match status" value="1"/>
</dbReference>
<dbReference type="SUPFAM" id="SSF47090">
    <property type="entry name" value="PGBD-like"/>
    <property type="match status" value="1"/>
</dbReference>
<gene>
    <name evidence="4" type="ORF">QO001_001365</name>
</gene>
<dbReference type="Gene3D" id="1.10.530.10">
    <property type="match status" value="1"/>
</dbReference>
<proteinExistence type="predicted"/>
<accession>A0AAJ1TSH5</accession>
<evidence type="ECO:0000256" key="1">
    <source>
        <dbReference type="SAM" id="SignalP"/>
    </source>
</evidence>